<dbReference type="Gene3D" id="2.40.70.10">
    <property type="entry name" value="Acid Proteases"/>
    <property type="match status" value="1"/>
</dbReference>
<dbReference type="Proteomes" id="UP000799291">
    <property type="component" value="Unassembled WGS sequence"/>
</dbReference>
<organism evidence="1 2">
    <name type="scientific">Lentithecium fluviatile CBS 122367</name>
    <dbReference type="NCBI Taxonomy" id="1168545"/>
    <lineage>
        <taxon>Eukaryota</taxon>
        <taxon>Fungi</taxon>
        <taxon>Dikarya</taxon>
        <taxon>Ascomycota</taxon>
        <taxon>Pezizomycotina</taxon>
        <taxon>Dothideomycetes</taxon>
        <taxon>Pleosporomycetidae</taxon>
        <taxon>Pleosporales</taxon>
        <taxon>Massarineae</taxon>
        <taxon>Lentitheciaceae</taxon>
        <taxon>Lentithecium</taxon>
    </lineage>
</organism>
<gene>
    <name evidence="1" type="ORF">K458DRAFT_452865</name>
</gene>
<accession>A0A6G1IYN6</accession>
<sequence length="181" mass="19705">MLTFIVRVGTPAQTFRVLPSTTGQETWIPVPEGCPFSDTANCADLREVYPFQGVQSGVQYNVSWTWKNIGLYDLVLERNLNYTGNGLFGLNKVGTMVDGGVLLEQQVIAGIATKNFFMSVLGLGPKPSNFSDFEHPQPSFLTGLKNENKIPSLSFACTAGAPYNCLDESLDMLNLVTSLTA</sequence>
<evidence type="ECO:0000313" key="1">
    <source>
        <dbReference type="EMBL" id="KAF2683362.1"/>
    </source>
</evidence>
<name>A0A6G1IYN6_9PLEO</name>
<keyword evidence="2" id="KW-1185">Reference proteome</keyword>
<proteinExistence type="predicted"/>
<dbReference type="SUPFAM" id="SSF50630">
    <property type="entry name" value="Acid proteases"/>
    <property type="match status" value="1"/>
</dbReference>
<dbReference type="InterPro" id="IPR021109">
    <property type="entry name" value="Peptidase_aspartic_dom_sf"/>
</dbReference>
<reference evidence="1" key="1">
    <citation type="journal article" date="2020" name="Stud. Mycol.">
        <title>101 Dothideomycetes genomes: a test case for predicting lifestyles and emergence of pathogens.</title>
        <authorList>
            <person name="Haridas S."/>
            <person name="Albert R."/>
            <person name="Binder M."/>
            <person name="Bloem J."/>
            <person name="Labutti K."/>
            <person name="Salamov A."/>
            <person name="Andreopoulos B."/>
            <person name="Baker S."/>
            <person name="Barry K."/>
            <person name="Bills G."/>
            <person name="Bluhm B."/>
            <person name="Cannon C."/>
            <person name="Castanera R."/>
            <person name="Culley D."/>
            <person name="Daum C."/>
            <person name="Ezra D."/>
            <person name="Gonzalez J."/>
            <person name="Henrissat B."/>
            <person name="Kuo A."/>
            <person name="Liang C."/>
            <person name="Lipzen A."/>
            <person name="Lutzoni F."/>
            <person name="Magnuson J."/>
            <person name="Mondo S."/>
            <person name="Nolan M."/>
            <person name="Ohm R."/>
            <person name="Pangilinan J."/>
            <person name="Park H.-J."/>
            <person name="Ramirez L."/>
            <person name="Alfaro M."/>
            <person name="Sun H."/>
            <person name="Tritt A."/>
            <person name="Yoshinaga Y."/>
            <person name="Zwiers L.-H."/>
            <person name="Turgeon B."/>
            <person name="Goodwin S."/>
            <person name="Spatafora J."/>
            <person name="Crous P."/>
            <person name="Grigoriev I."/>
        </authorList>
    </citation>
    <scope>NUCLEOTIDE SEQUENCE</scope>
    <source>
        <strain evidence="1">CBS 122367</strain>
    </source>
</reference>
<dbReference type="EMBL" id="MU005584">
    <property type="protein sequence ID" value="KAF2683362.1"/>
    <property type="molecule type" value="Genomic_DNA"/>
</dbReference>
<evidence type="ECO:0000313" key="2">
    <source>
        <dbReference type="Proteomes" id="UP000799291"/>
    </source>
</evidence>
<protein>
    <recommendedName>
        <fullName evidence="3">Peptidase A1 domain-containing protein</fullName>
    </recommendedName>
</protein>
<evidence type="ECO:0008006" key="3">
    <source>
        <dbReference type="Google" id="ProtNLM"/>
    </source>
</evidence>
<dbReference type="OrthoDB" id="4074350at2759"/>
<dbReference type="AlphaFoldDB" id="A0A6G1IYN6"/>